<dbReference type="SUPFAM" id="SSF54637">
    <property type="entry name" value="Thioesterase/thiol ester dehydrase-isomerase"/>
    <property type="match status" value="1"/>
</dbReference>
<dbReference type="Proteomes" id="UP000035996">
    <property type="component" value="Unassembled WGS sequence"/>
</dbReference>
<dbReference type="Gene3D" id="3.10.129.10">
    <property type="entry name" value="Hotdog Thioesterase"/>
    <property type="match status" value="1"/>
</dbReference>
<evidence type="ECO:0000256" key="1">
    <source>
        <dbReference type="ARBA" id="ARBA00005953"/>
    </source>
</evidence>
<dbReference type="AlphaFoldDB" id="A0A0J6FRR1"/>
<comment type="caution">
    <text evidence="3">The sequence shown here is derived from an EMBL/GenBank/DDBJ whole genome shotgun (WGS) entry which is preliminary data.</text>
</comment>
<evidence type="ECO:0000256" key="2">
    <source>
        <dbReference type="ARBA" id="ARBA00022801"/>
    </source>
</evidence>
<dbReference type="InterPro" id="IPR029069">
    <property type="entry name" value="HotDog_dom_sf"/>
</dbReference>
<sequence>MFEKVIEPRVSETDGAGHINNTVIPVWFESGRDDIFRMFNPDLAFHDWHCVLLKMNVEYLAQLYYGKVVTVKTWISRIGNKSFEVYEEIHQGDSVCVKGRATYVNYHFDVQKSEPIPEHIREQLEAHLYDNKKTARE</sequence>
<keyword evidence="4" id="KW-1185">Reference proteome</keyword>
<protein>
    <submittedName>
        <fullName evidence="3">Thioesterase</fullName>
    </submittedName>
</protein>
<dbReference type="GO" id="GO:0047617">
    <property type="term" value="F:fatty acyl-CoA hydrolase activity"/>
    <property type="evidence" value="ECO:0007669"/>
    <property type="project" value="TreeGrafter"/>
</dbReference>
<dbReference type="PANTHER" id="PTHR31793">
    <property type="entry name" value="4-HYDROXYBENZOYL-COA THIOESTERASE FAMILY MEMBER"/>
    <property type="match status" value="1"/>
</dbReference>
<dbReference type="RefSeq" id="WP_048311793.1">
    <property type="nucleotide sequence ID" value="NZ_CP119526.1"/>
</dbReference>
<accession>A0A0J6FRR1</accession>
<dbReference type="PANTHER" id="PTHR31793:SF27">
    <property type="entry name" value="NOVEL THIOESTERASE SUPERFAMILY DOMAIN AND SAPOSIN A-TYPE DOMAIN CONTAINING PROTEIN (0610012H03RIK)"/>
    <property type="match status" value="1"/>
</dbReference>
<name>A0A0J6FRR1_9BACL</name>
<organism evidence="3 4">
    <name type="scientific">Guptibacillus hwajinpoensis</name>
    <dbReference type="NCBI Taxonomy" id="208199"/>
    <lineage>
        <taxon>Bacteria</taxon>
        <taxon>Bacillati</taxon>
        <taxon>Bacillota</taxon>
        <taxon>Bacilli</taxon>
        <taxon>Bacillales</taxon>
        <taxon>Guptibacillaceae</taxon>
        <taxon>Guptibacillus</taxon>
    </lineage>
</organism>
<dbReference type="CDD" id="cd00586">
    <property type="entry name" value="4HBT"/>
    <property type="match status" value="1"/>
</dbReference>
<dbReference type="EMBL" id="LELK01000004">
    <property type="protein sequence ID" value="KMM37037.1"/>
    <property type="molecule type" value="Genomic_DNA"/>
</dbReference>
<evidence type="ECO:0000313" key="3">
    <source>
        <dbReference type="EMBL" id="KMM37037.1"/>
    </source>
</evidence>
<comment type="similarity">
    <text evidence="1">Belongs to the 4-hydroxybenzoyl-CoA thioesterase family.</text>
</comment>
<evidence type="ECO:0000313" key="4">
    <source>
        <dbReference type="Proteomes" id="UP000035996"/>
    </source>
</evidence>
<proteinExistence type="inferred from homology"/>
<dbReference type="OrthoDB" id="9799036at2"/>
<dbReference type="STRING" id="157733.AB986_14165"/>
<keyword evidence="2" id="KW-0378">Hydrolase</keyword>
<gene>
    <name evidence="3" type="ORF">AB986_14165</name>
</gene>
<dbReference type="PATRIC" id="fig|157733.3.peg.895"/>
<dbReference type="Pfam" id="PF13279">
    <property type="entry name" value="4HBT_2"/>
    <property type="match status" value="1"/>
</dbReference>
<reference evidence="3" key="1">
    <citation type="submission" date="2015-06" db="EMBL/GenBank/DDBJ databases">
        <authorList>
            <person name="Liu B."/>
            <person name="Wang J."/>
            <person name="Zhu Y."/>
            <person name="Liu G."/>
            <person name="Chen Q."/>
            <person name="Zheng C."/>
            <person name="Che J."/>
            <person name="Ge C."/>
            <person name="Shi H."/>
            <person name="Pan Z."/>
            <person name="Liu X."/>
        </authorList>
    </citation>
    <scope>NUCLEOTIDE SEQUENCE [LARGE SCALE GENOMIC DNA]</scope>
    <source>
        <strain evidence="3">DSM 16346</strain>
    </source>
</reference>
<dbReference type="InterPro" id="IPR050563">
    <property type="entry name" value="4-hydroxybenzoyl-CoA_TE"/>
</dbReference>